<keyword evidence="1" id="KW-1133">Transmembrane helix</keyword>
<name>A0A918QC94_9ACTN</name>
<organism evidence="2 3">
    <name type="scientific">Streptomyces poonensis</name>
    <dbReference type="NCBI Taxonomy" id="68255"/>
    <lineage>
        <taxon>Bacteria</taxon>
        <taxon>Bacillati</taxon>
        <taxon>Actinomycetota</taxon>
        <taxon>Actinomycetes</taxon>
        <taxon>Kitasatosporales</taxon>
        <taxon>Streptomycetaceae</taxon>
        <taxon>Streptomyces</taxon>
    </lineage>
</organism>
<protein>
    <submittedName>
        <fullName evidence="2">Uncharacterized protein</fullName>
    </submittedName>
</protein>
<dbReference type="Proteomes" id="UP000622166">
    <property type="component" value="Unassembled WGS sequence"/>
</dbReference>
<accession>A0A918QC94</accession>
<evidence type="ECO:0000256" key="1">
    <source>
        <dbReference type="SAM" id="Phobius"/>
    </source>
</evidence>
<keyword evidence="1" id="KW-0812">Transmembrane</keyword>
<dbReference type="RefSeq" id="WP_189866372.1">
    <property type="nucleotide sequence ID" value="NZ_BMVW01000022.1"/>
</dbReference>
<evidence type="ECO:0000313" key="3">
    <source>
        <dbReference type="Proteomes" id="UP000622166"/>
    </source>
</evidence>
<dbReference type="EMBL" id="BMVW01000022">
    <property type="protein sequence ID" value="GGZ39114.1"/>
    <property type="molecule type" value="Genomic_DNA"/>
</dbReference>
<comment type="caution">
    <text evidence="2">The sequence shown here is derived from an EMBL/GenBank/DDBJ whole genome shotgun (WGS) entry which is preliminary data.</text>
</comment>
<sequence length="197" mass="21333">MHATSETAMSHPETAASWRRRVRARWAWLAAVILCWAGAVAYSALPGQEGADPGVVVMVTIVALFAVPLTVTALVSAYRMGRILRAYPWQKHPCTFRRGSQVTVVVLRPEPGHEVPLQPTVFDTDLSRDRGSALESMWFAGDLRFGGVASPPGGHRVVRVARTNRAKAARSRKGASPAADALAEQVGLTRGRKVRSL</sequence>
<gene>
    <name evidence="2" type="ORF">GCM10010365_69810</name>
</gene>
<feature type="transmembrane region" description="Helical" evidence="1">
    <location>
        <begin position="26"/>
        <end position="45"/>
    </location>
</feature>
<keyword evidence="1" id="KW-0472">Membrane</keyword>
<proteinExistence type="predicted"/>
<dbReference type="AlphaFoldDB" id="A0A918QC94"/>
<feature type="transmembrane region" description="Helical" evidence="1">
    <location>
        <begin position="57"/>
        <end position="78"/>
    </location>
</feature>
<evidence type="ECO:0000313" key="2">
    <source>
        <dbReference type="EMBL" id="GGZ39114.1"/>
    </source>
</evidence>
<reference evidence="2" key="2">
    <citation type="submission" date="2020-09" db="EMBL/GenBank/DDBJ databases">
        <authorList>
            <person name="Sun Q."/>
            <person name="Ohkuma M."/>
        </authorList>
    </citation>
    <scope>NUCLEOTIDE SEQUENCE</scope>
    <source>
        <strain evidence="2">JCM 4815</strain>
    </source>
</reference>
<reference evidence="2" key="1">
    <citation type="journal article" date="2014" name="Int. J. Syst. Evol. Microbiol.">
        <title>Complete genome sequence of Corynebacterium casei LMG S-19264T (=DSM 44701T), isolated from a smear-ripened cheese.</title>
        <authorList>
            <consortium name="US DOE Joint Genome Institute (JGI-PGF)"/>
            <person name="Walter F."/>
            <person name="Albersmeier A."/>
            <person name="Kalinowski J."/>
            <person name="Ruckert C."/>
        </authorList>
    </citation>
    <scope>NUCLEOTIDE SEQUENCE</scope>
    <source>
        <strain evidence="2">JCM 4815</strain>
    </source>
</reference>
<keyword evidence="3" id="KW-1185">Reference proteome</keyword>